<feature type="compositionally biased region" description="Polar residues" evidence="1">
    <location>
        <begin position="98"/>
        <end position="118"/>
    </location>
</feature>
<evidence type="ECO:0000313" key="2">
    <source>
        <dbReference type="EMBL" id="EFO61304.1"/>
    </source>
</evidence>
<dbReference type="AlphaFoldDB" id="E1F860"/>
<dbReference type="Proteomes" id="UP000008974">
    <property type="component" value="Unassembled WGS sequence"/>
</dbReference>
<organism evidence="2 3">
    <name type="scientific">Giardia intestinalis (strain P15)</name>
    <name type="common">Giardia lamblia</name>
    <dbReference type="NCBI Taxonomy" id="658858"/>
    <lineage>
        <taxon>Eukaryota</taxon>
        <taxon>Metamonada</taxon>
        <taxon>Diplomonadida</taxon>
        <taxon>Hexamitidae</taxon>
        <taxon>Giardiinae</taxon>
        <taxon>Giardia</taxon>
    </lineage>
</organism>
<feature type="region of interest" description="Disordered" evidence="1">
    <location>
        <begin position="98"/>
        <end position="130"/>
    </location>
</feature>
<dbReference type="EMBL" id="ACVC01000232">
    <property type="protein sequence ID" value="EFO61304.1"/>
    <property type="molecule type" value="Genomic_DNA"/>
</dbReference>
<evidence type="ECO:0000256" key="1">
    <source>
        <dbReference type="SAM" id="MobiDB-lite"/>
    </source>
</evidence>
<name>E1F860_GIAIA</name>
<dbReference type="VEuPathDB" id="GiardiaDB:GLP15_1345"/>
<sequence>MEISREIKSLRSSLITIKSSLEHTHNPAFRHFTKELENQLLSLNKVDQLLNKPNATNEDLNKVLENTVTESFTLVFDNRKAFSQMDLSIFKGVEPVQNTEVQEPSYTKRSSDTGNANRTPPMELLNDPLR</sequence>
<proteinExistence type="predicted"/>
<accession>E1F860</accession>
<protein>
    <submittedName>
        <fullName evidence="2">Uncharacterized protein</fullName>
    </submittedName>
</protein>
<comment type="caution">
    <text evidence="2">The sequence shown here is derived from an EMBL/GenBank/DDBJ whole genome shotgun (WGS) entry which is preliminary data.</text>
</comment>
<dbReference type="OMA" id="EYMEFGR"/>
<gene>
    <name evidence="2" type="ORF">GLP15_1345</name>
</gene>
<evidence type="ECO:0000313" key="3">
    <source>
        <dbReference type="Proteomes" id="UP000008974"/>
    </source>
</evidence>
<reference evidence="2 3" key="1">
    <citation type="journal article" date="2010" name="BMC Genomics">
        <title>Genome analysis and comparative genomics of a Giardia intestinalis assemblage E isolate.</title>
        <authorList>
            <person name="Jerlstrom-Hultqvist J."/>
            <person name="Franzen O."/>
            <person name="Ankarklev J."/>
            <person name="Xu F."/>
            <person name="Nohynkova E."/>
            <person name="Andersson J.O."/>
            <person name="Svard S.G."/>
            <person name="Andersson B."/>
        </authorList>
    </citation>
    <scope>NUCLEOTIDE SEQUENCE [LARGE SCALE GENOMIC DNA]</scope>
    <source>
        <strain evidence="2 3">P15</strain>
    </source>
</reference>
<dbReference type="OrthoDB" id="10255627at2759"/>